<gene>
    <name evidence="2" type="ORF">OG579_09680</name>
</gene>
<evidence type="ECO:0000259" key="1">
    <source>
        <dbReference type="Pfam" id="PF18007"/>
    </source>
</evidence>
<evidence type="ECO:0000313" key="2">
    <source>
        <dbReference type="EMBL" id="WUM22012.1"/>
    </source>
</evidence>
<reference evidence="2 3" key="1">
    <citation type="submission" date="2022-10" db="EMBL/GenBank/DDBJ databases">
        <title>The complete genomes of actinobacterial strains from the NBC collection.</title>
        <authorList>
            <person name="Joergensen T.S."/>
            <person name="Alvarez Arevalo M."/>
            <person name="Sterndorff E.B."/>
            <person name="Faurdal D."/>
            <person name="Vuksanovic O."/>
            <person name="Mourched A.-S."/>
            <person name="Charusanti P."/>
            <person name="Shaw S."/>
            <person name="Blin K."/>
            <person name="Weber T."/>
        </authorList>
    </citation>
    <scope>NUCLEOTIDE SEQUENCE [LARGE SCALE GENOMIC DNA]</scope>
    <source>
        <strain evidence="2 3">NBC_00319</strain>
    </source>
</reference>
<protein>
    <submittedName>
        <fullName evidence="2">DUF5593 domain-containing protein</fullName>
    </submittedName>
</protein>
<organism evidence="2 3">
    <name type="scientific">Williamsia herbipolensis</name>
    <dbReference type="NCBI Taxonomy" id="1603258"/>
    <lineage>
        <taxon>Bacteria</taxon>
        <taxon>Bacillati</taxon>
        <taxon>Actinomycetota</taxon>
        <taxon>Actinomycetes</taxon>
        <taxon>Mycobacteriales</taxon>
        <taxon>Nocardiaceae</taxon>
        <taxon>Williamsia</taxon>
    </lineage>
</organism>
<dbReference type="EMBL" id="CP108021">
    <property type="protein sequence ID" value="WUM22012.1"/>
    <property type="molecule type" value="Genomic_DNA"/>
</dbReference>
<dbReference type="AlphaFoldDB" id="A0AAU4K7W3"/>
<dbReference type="KEGG" id="whr:OG579_09680"/>
<dbReference type="InterPro" id="IPR041458">
    <property type="entry name" value="Rv3651-like_N"/>
</dbReference>
<proteinExistence type="predicted"/>
<evidence type="ECO:0000313" key="3">
    <source>
        <dbReference type="Proteomes" id="UP001432128"/>
    </source>
</evidence>
<keyword evidence="3" id="KW-1185">Reference proteome</keyword>
<name>A0AAU4K7W3_9NOCA</name>
<dbReference type="Pfam" id="PF18007">
    <property type="entry name" value="Rv3651-like_N"/>
    <property type="match status" value="1"/>
</dbReference>
<feature type="domain" description="Rv3651-like N-terminal" evidence="1">
    <location>
        <begin position="4"/>
        <end position="94"/>
    </location>
</feature>
<sequence>MSGEWLLIETLGSDLRVVAQGAKPRGWRRLGNVVRGEELRAVDSLVQSCRARGEAVLRRFGGSPDTAVGQAIPLIGPSGDVYAVQVYLGRDDAEFEPPPKAGTFEWEPTSPDRPPRLWLSEETLDILCMDVAYRDRAIYGPADLFTRTTNMASVAQVLGALRDPGLDGGDLQFTIRRDDGVLRRIHYVYRGVETPGGLRVRGSMMDVTASEDRRALEIDCLDSSLAQLAFGHLGVHGAVVDTQFVRVPYVVKWLTTHPAGMGHGASTGQPPGIHPDDLPVVARLCVEARTTLSKCDAQLRIRRAGGGWMQVGVSARILNAAVFEDLMLVTMDTEDAGTVRATEFPPVPIGVAELPA</sequence>
<accession>A0AAU4K7W3</accession>
<dbReference type="Proteomes" id="UP001432128">
    <property type="component" value="Chromosome"/>
</dbReference>
<dbReference type="RefSeq" id="WP_328858955.1">
    <property type="nucleotide sequence ID" value="NZ_CP108021.1"/>
</dbReference>